<keyword evidence="1" id="KW-1133">Transmembrane helix</keyword>
<dbReference type="AlphaFoldDB" id="A0A5A8F7L7"/>
<feature type="domain" description="TRAP C4-dicarboxylate transport system permease DctM subunit" evidence="2">
    <location>
        <begin position="125"/>
        <end position="554"/>
    </location>
</feature>
<dbReference type="Proteomes" id="UP000322876">
    <property type="component" value="Unassembled WGS sequence"/>
</dbReference>
<evidence type="ECO:0000313" key="3">
    <source>
        <dbReference type="EMBL" id="KAA0258147.1"/>
    </source>
</evidence>
<keyword evidence="1" id="KW-0812">Transmembrane</keyword>
<evidence type="ECO:0000256" key="1">
    <source>
        <dbReference type="SAM" id="Phobius"/>
    </source>
</evidence>
<keyword evidence="1" id="KW-0472">Membrane</keyword>
<proteinExistence type="predicted"/>
<feature type="transmembrane region" description="Helical" evidence="1">
    <location>
        <begin position="351"/>
        <end position="370"/>
    </location>
</feature>
<feature type="transmembrane region" description="Helical" evidence="1">
    <location>
        <begin position="414"/>
        <end position="436"/>
    </location>
</feature>
<feature type="transmembrane region" description="Helical" evidence="1">
    <location>
        <begin position="478"/>
        <end position="504"/>
    </location>
</feature>
<feature type="transmembrane region" description="Helical" evidence="1">
    <location>
        <begin position="115"/>
        <end position="132"/>
    </location>
</feature>
<dbReference type="RefSeq" id="WP_149266468.1">
    <property type="nucleotide sequence ID" value="NZ_VFJB01000005.1"/>
</dbReference>
<feature type="transmembrane region" description="Helical" evidence="1">
    <location>
        <begin position="272"/>
        <end position="297"/>
    </location>
</feature>
<dbReference type="InterPro" id="IPR011853">
    <property type="entry name" value="TRAP_DctM-Dct_fused"/>
</dbReference>
<evidence type="ECO:0000313" key="4">
    <source>
        <dbReference type="Proteomes" id="UP000322876"/>
    </source>
</evidence>
<feature type="transmembrane region" description="Helical" evidence="1">
    <location>
        <begin position="442"/>
        <end position="466"/>
    </location>
</feature>
<dbReference type="NCBIfam" id="TIGR02123">
    <property type="entry name" value="TRAP_fused"/>
    <property type="match status" value="1"/>
</dbReference>
<feature type="transmembrane region" description="Helical" evidence="1">
    <location>
        <begin position="30"/>
        <end position="52"/>
    </location>
</feature>
<gene>
    <name evidence="3" type="ORF">FHQ18_07060</name>
</gene>
<reference evidence="3 4" key="1">
    <citation type="submission" date="2019-06" db="EMBL/GenBank/DDBJ databases">
        <title>Genomic insights into carbon and energy metabolism of Deferribacter autotrophicus revealed new metabolic traits in the phylum Deferribacteres.</title>
        <authorList>
            <person name="Slobodkin A.I."/>
            <person name="Slobodkina G.B."/>
            <person name="Allioux M."/>
            <person name="Alain K."/>
            <person name="Jebbar M."/>
            <person name="Shadrin V."/>
            <person name="Kublanov I.V."/>
            <person name="Toshchakov S.V."/>
            <person name="Bonch-Osmolovskaya E.A."/>
        </authorList>
    </citation>
    <scope>NUCLEOTIDE SEQUENCE [LARGE SCALE GENOMIC DNA]</scope>
    <source>
        <strain evidence="3 4">SL50</strain>
    </source>
</reference>
<dbReference type="InterPro" id="IPR010656">
    <property type="entry name" value="DctM"/>
</dbReference>
<dbReference type="OrthoDB" id="9759894at2"/>
<comment type="caution">
    <text evidence="3">The sequence shown here is derived from an EMBL/GenBank/DDBJ whole genome shotgun (WGS) entry which is preliminary data.</text>
</comment>
<feature type="transmembrane region" description="Helical" evidence="1">
    <location>
        <begin position="613"/>
        <end position="630"/>
    </location>
</feature>
<feature type="transmembrane region" description="Helical" evidence="1">
    <location>
        <begin position="309"/>
        <end position="330"/>
    </location>
</feature>
<sequence length="633" mass="68393">MSIENKKTQEDVSGEVITVQRELGDTLKKIVYVVGILTSLFHLWVNTIGIMPEIQRNAVHYGLLLFLGYLLYPLSKKNPEKTLTIDFIFAVLSFLVGLYLVLFENALHARNEVPILPDLIAAAIAIILLLEITRRTSGLIIPFLAFFFLGYALYFGKFFSGLWNFPGVNIQRLLYRMYFAPDGIFGTIATISSTFVFLFVLFGAFLIKSGAGDFIIKLAVALMGRTIGGPAKMAVFASGLMGSVSGSAVANTVGTGSITIPMMKKTGFSPKFAAAVEAAASTGGQLMPPIMGAGAFIMSQWTQIPYLKIVGVSFIPAIMYFLTVAFFVHLRAKKIGLKPLPKEEIPKFSEVLKEGWQFFIPIIVLMGFLMYGYTPTFSACAGIAAIVVSSWFNKKTRMGLKDILDALALGAKNMVTTGVILLCSGIVIGIVLLVGMGIKFSMLIQAISGGSLLLTIVLIALASLILGMGLPVTASYIVLAVLAAPAMTMLGASLIAAHMVIFWYSQDANVTPPVCLAAYSASGIAGSKPLETGFEAWKLAKGLYIIPLLFVYTPILFEGSILAVAETVITATLGLYSFAVFFEGFQLRSLNIIERILFGVVAFLLLYPKQYLHAAGVILFIALIIIQKLSSSH</sequence>
<protein>
    <submittedName>
        <fullName evidence="3">TRAP transporter permease</fullName>
    </submittedName>
</protein>
<keyword evidence="4" id="KW-1185">Reference proteome</keyword>
<organism evidence="3 4">
    <name type="scientific">Deferribacter autotrophicus</name>
    <dbReference type="NCBI Taxonomy" id="500465"/>
    <lineage>
        <taxon>Bacteria</taxon>
        <taxon>Pseudomonadati</taxon>
        <taxon>Deferribacterota</taxon>
        <taxon>Deferribacteres</taxon>
        <taxon>Deferribacterales</taxon>
        <taxon>Deferribacteraceae</taxon>
        <taxon>Deferribacter</taxon>
    </lineage>
</organism>
<feature type="transmembrane region" description="Helical" evidence="1">
    <location>
        <begin position="87"/>
        <end position="103"/>
    </location>
</feature>
<feature type="transmembrane region" description="Helical" evidence="1">
    <location>
        <begin position="139"/>
        <end position="163"/>
    </location>
</feature>
<feature type="transmembrane region" description="Helical" evidence="1">
    <location>
        <begin position="183"/>
        <end position="207"/>
    </location>
</feature>
<evidence type="ECO:0000259" key="2">
    <source>
        <dbReference type="Pfam" id="PF06808"/>
    </source>
</evidence>
<feature type="transmembrane region" description="Helical" evidence="1">
    <location>
        <begin position="563"/>
        <end position="582"/>
    </location>
</feature>
<accession>A0A5A8F7L7</accession>
<name>A0A5A8F7L7_9BACT</name>
<dbReference type="PANTHER" id="PTHR43849:SF2">
    <property type="entry name" value="BLL3936 PROTEIN"/>
    <property type="match status" value="1"/>
</dbReference>
<feature type="transmembrane region" description="Helical" evidence="1">
    <location>
        <begin position="58"/>
        <end position="75"/>
    </location>
</feature>
<dbReference type="EMBL" id="VFJB01000005">
    <property type="protein sequence ID" value="KAA0258147.1"/>
    <property type="molecule type" value="Genomic_DNA"/>
</dbReference>
<dbReference type="PANTHER" id="PTHR43849">
    <property type="entry name" value="BLL3936 PROTEIN"/>
    <property type="match status" value="1"/>
</dbReference>
<dbReference type="Pfam" id="PF06808">
    <property type="entry name" value="DctM"/>
    <property type="match status" value="1"/>
</dbReference>